<evidence type="ECO:0000256" key="1">
    <source>
        <dbReference type="SAM" id="MobiDB-lite"/>
    </source>
</evidence>
<feature type="non-terminal residue" evidence="2">
    <location>
        <position position="69"/>
    </location>
</feature>
<dbReference type="AlphaFoldDB" id="A0ABD0RQH6"/>
<feature type="region of interest" description="Disordered" evidence="1">
    <location>
        <begin position="1"/>
        <end position="69"/>
    </location>
</feature>
<protein>
    <submittedName>
        <fullName evidence="2">Uncharacterized protein</fullName>
    </submittedName>
</protein>
<evidence type="ECO:0000313" key="2">
    <source>
        <dbReference type="EMBL" id="KAL0200571.1"/>
    </source>
</evidence>
<dbReference type="EMBL" id="JAMKFB020000002">
    <property type="protein sequence ID" value="KAL0200571.1"/>
    <property type="molecule type" value="Genomic_DNA"/>
</dbReference>
<dbReference type="Proteomes" id="UP001529510">
    <property type="component" value="Unassembled WGS sequence"/>
</dbReference>
<feature type="non-terminal residue" evidence="2">
    <location>
        <position position="1"/>
    </location>
</feature>
<reference evidence="2 3" key="1">
    <citation type="submission" date="2024-05" db="EMBL/GenBank/DDBJ databases">
        <title>Genome sequencing and assembly of Indian major carp, Cirrhinus mrigala (Hamilton, 1822).</title>
        <authorList>
            <person name="Mohindra V."/>
            <person name="Chowdhury L.M."/>
            <person name="Lal K."/>
            <person name="Jena J.K."/>
        </authorList>
    </citation>
    <scope>NUCLEOTIDE SEQUENCE [LARGE SCALE GENOMIC DNA]</scope>
    <source>
        <strain evidence="2">CM1030</strain>
        <tissue evidence="2">Blood</tissue>
    </source>
</reference>
<sequence length="69" mass="8027">SPVPDKPSLENQLHEVTLQSFENDNQGKNEEDYDDYEDEEEDDEWDWNESGGGDFTKRYTAMRAGNNPQ</sequence>
<accession>A0ABD0RQH6</accession>
<keyword evidence="3" id="KW-1185">Reference proteome</keyword>
<gene>
    <name evidence="2" type="ORF">M9458_003758</name>
</gene>
<organism evidence="2 3">
    <name type="scientific">Cirrhinus mrigala</name>
    <name type="common">Mrigala</name>
    <dbReference type="NCBI Taxonomy" id="683832"/>
    <lineage>
        <taxon>Eukaryota</taxon>
        <taxon>Metazoa</taxon>
        <taxon>Chordata</taxon>
        <taxon>Craniata</taxon>
        <taxon>Vertebrata</taxon>
        <taxon>Euteleostomi</taxon>
        <taxon>Actinopterygii</taxon>
        <taxon>Neopterygii</taxon>
        <taxon>Teleostei</taxon>
        <taxon>Ostariophysi</taxon>
        <taxon>Cypriniformes</taxon>
        <taxon>Cyprinidae</taxon>
        <taxon>Labeoninae</taxon>
        <taxon>Labeonini</taxon>
        <taxon>Cirrhinus</taxon>
    </lineage>
</organism>
<feature type="compositionally biased region" description="Acidic residues" evidence="1">
    <location>
        <begin position="31"/>
        <end position="47"/>
    </location>
</feature>
<name>A0ABD0RQH6_CIRMR</name>
<comment type="caution">
    <text evidence="2">The sequence shown here is derived from an EMBL/GenBank/DDBJ whole genome shotgun (WGS) entry which is preliminary data.</text>
</comment>
<evidence type="ECO:0000313" key="3">
    <source>
        <dbReference type="Proteomes" id="UP001529510"/>
    </source>
</evidence>
<proteinExistence type="predicted"/>